<gene>
    <name evidence="1" type="ORF">BTMF_LOCUS772</name>
</gene>
<evidence type="ECO:0000313" key="3">
    <source>
        <dbReference type="WBParaSite" id="BTMF_0000143001-mRNA-1"/>
    </source>
</evidence>
<protein>
    <submittedName>
        <fullName evidence="1 3">Uncharacterized protein</fullName>
    </submittedName>
</protein>
<dbReference type="EMBL" id="UZAG01000487">
    <property type="protein sequence ID" value="VDO08585.1"/>
    <property type="molecule type" value="Genomic_DNA"/>
</dbReference>
<sequence>MTLDHHIFLVIMEIQKWLEIRFRCLRCCGNDCPKSFQAD</sequence>
<accession>A0A0R3Q540</accession>
<organism evidence="3">
    <name type="scientific">Brugia timori</name>
    <dbReference type="NCBI Taxonomy" id="42155"/>
    <lineage>
        <taxon>Eukaryota</taxon>
        <taxon>Metazoa</taxon>
        <taxon>Ecdysozoa</taxon>
        <taxon>Nematoda</taxon>
        <taxon>Chromadorea</taxon>
        <taxon>Rhabditida</taxon>
        <taxon>Spirurina</taxon>
        <taxon>Spiruromorpha</taxon>
        <taxon>Filarioidea</taxon>
        <taxon>Onchocercidae</taxon>
        <taxon>Brugia</taxon>
    </lineage>
</organism>
<reference evidence="1 2" key="2">
    <citation type="submission" date="2018-11" db="EMBL/GenBank/DDBJ databases">
        <authorList>
            <consortium name="Pathogen Informatics"/>
        </authorList>
    </citation>
    <scope>NUCLEOTIDE SEQUENCE [LARGE SCALE GENOMIC DNA]</scope>
</reference>
<keyword evidence="2" id="KW-1185">Reference proteome</keyword>
<evidence type="ECO:0000313" key="1">
    <source>
        <dbReference type="EMBL" id="VDO08585.1"/>
    </source>
</evidence>
<dbReference type="AlphaFoldDB" id="A0A0R3Q540"/>
<dbReference type="Proteomes" id="UP000280834">
    <property type="component" value="Unassembled WGS sequence"/>
</dbReference>
<proteinExistence type="predicted"/>
<evidence type="ECO:0000313" key="2">
    <source>
        <dbReference type="Proteomes" id="UP000280834"/>
    </source>
</evidence>
<name>A0A0R3Q540_9BILA</name>
<reference evidence="3" key="1">
    <citation type="submission" date="2017-02" db="UniProtKB">
        <authorList>
            <consortium name="WormBaseParasite"/>
        </authorList>
    </citation>
    <scope>IDENTIFICATION</scope>
</reference>
<dbReference type="WBParaSite" id="BTMF_0000143001-mRNA-1">
    <property type="protein sequence ID" value="BTMF_0000143001-mRNA-1"/>
    <property type="gene ID" value="BTMF_0000143001"/>
</dbReference>